<evidence type="ECO:0000256" key="1">
    <source>
        <dbReference type="SAM" id="SignalP"/>
    </source>
</evidence>
<proteinExistence type="predicted"/>
<reference evidence="2 3" key="1">
    <citation type="submission" date="2018-03" db="EMBL/GenBank/DDBJ databases">
        <title>Marinobacter brunus sp. nov., a marine bacterium of Gamma-proteobacteria isolated from the surface seawater of the South China Sea.</title>
        <authorList>
            <person name="Cheng H."/>
            <person name="Wu Y.-H."/>
            <person name="Xamxidin M."/>
            <person name="Xu X.-W."/>
        </authorList>
    </citation>
    <scope>NUCLEOTIDE SEQUENCE [LARGE SCALE GENOMIC DNA]</scope>
    <source>
        <strain evidence="2 3">NH169-3</strain>
    </source>
</reference>
<dbReference type="SUPFAM" id="SSF53850">
    <property type="entry name" value="Periplasmic binding protein-like II"/>
    <property type="match status" value="1"/>
</dbReference>
<dbReference type="OrthoDB" id="5368544at2"/>
<accession>A0A2T1K4V6</accession>
<dbReference type="RefSeq" id="WP_106764599.1">
    <property type="nucleotide sequence ID" value="NZ_PXNP01000104.1"/>
</dbReference>
<gene>
    <name evidence="2" type="ORF">C7H09_16115</name>
</gene>
<dbReference type="Gene3D" id="3.40.190.10">
    <property type="entry name" value="Periplasmic binding protein-like II"/>
    <property type="match status" value="1"/>
</dbReference>
<sequence length="137" mass="14372">MKKLSLLFAASLLVSPFTLAEVVVIGNPAGPDSISANEVRDLYLNRSKALPNGDSAKPFELPEGNATRAEFHDKVTGRNDAQLKAFWSQQVFTGRGQPPAEAGSASGMKAQVASTPGAIGYIDSAEVDSSVKVILTP</sequence>
<dbReference type="EMBL" id="PXNP01000104">
    <property type="protein sequence ID" value="PSF05127.1"/>
    <property type="molecule type" value="Genomic_DNA"/>
</dbReference>
<organism evidence="2 3">
    <name type="scientific">Marinobacter fuscus</name>
    <dbReference type="NCBI Taxonomy" id="2109942"/>
    <lineage>
        <taxon>Bacteria</taxon>
        <taxon>Pseudomonadati</taxon>
        <taxon>Pseudomonadota</taxon>
        <taxon>Gammaproteobacteria</taxon>
        <taxon>Pseudomonadales</taxon>
        <taxon>Marinobacteraceae</taxon>
        <taxon>Marinobacter</taxon>
    </lineage>
</organism>
<feature type="signal peptide" evidence="1">
    <location>
        <begin position="1"/>
        <end position="20"/>
    </location>
</feature>
<keyword evidence="1" id="KW-0732">Signal</keyword>
<name>A0A2T1K4V6_9GAMM</name>
<comment type="caution">
    <text evidence="2">The sequence shown here is derived from an EMBL/GenBank/DDBJ whole genome shotgun (WGS) entry which is preliminary data.</text>
</comment>
<protein>
    <submittedName>
        <fullName evidence="2">Phosphate ABC transporter substrate-binding protein</fullName>
    </submittedName>
</protein>
<dbReference type="Proteomes" id="UP000239866">
    <property type="component" value="Unassembled WGS sequence"/>
</dbReference>
<evidence type="ECO:0000313" key="3">
    <source>
        <dbReference type="Proteomes" id="UP000239866"/>
    </source>
</evidence>
<evidence type="ECO:0000313" key="2">
    <source>
        <dbReference type="EMBL" id="PSF05127.1"/>
    </source>
</evidence>
<dbReference type="AlphaFoldDB" id="A0A2T1K4V6"/>
<feature type="chain" id="PRO_5015573838" evidence="1">
    <location>
        <begin position="21"/>
        <end position="137"/>
    </location>
</feature>
<keyword evidence="3" id="KW-1185">Reference proteome</keyword>